<sequence length="298" mass="34918">MKTIKLYYDTEFIEGFRTPLFGKKRHFIDLISIGMVDETGREFYRVCNEFDLGYAWEDEWVRENVLKPLHAELCRGVSTYGKTYHHDLFESFTRRSLKNLLNWYGKTRAQIAGDLREFLYGPALVDYDELYGREPVDTLAKFWLEENRYELVGYYTDYDHVLLASLFGRMIDLPKGLPMFTTDLRQKEEELEAKIKQRFIHVLRDGLLIQELYPDVDVNEPLVVGKQYFRYFSVAAKAGDEPDTKRASGLITFPMGTYISEWGNAPLQTHQNYPVNTQEHNALADAKWNRALDQFLSV</sequence>
<organism evidence="1 2">
    <name type="scientific">Fibrella aestuarina BUZ 2</name>
    <dbReference type="NCBI Taxonomy" id="1166018"/>
    <lineage>
        <taxon>Bacteria</taxon>
        <taxon>Pseudomonadati</taxon>
        <taxon>Bacteroidota</taxon>
        <taxon>Cytophagia</taxon>
        <taxon>Cytophagales</taxon>
        <taxon>Spirosomataceae</taxon>
        <taxon>Fibrella</taxon>
    </lineage>
</organism>
<dbReference type="KEGG" id="fae:FAES_3254"/>
<dbReference type="eggNOG" id="ENOG5032SJD">
    <property type="taxonomic scope" value="Bacteria"/>
</dbReference>
<keyword evidence="2" id="KW-1185">Reference proteome</keyword>
<evidence type="ECO:0000313" key="1">
    <source>
        <dbReference type="EMBL" id="CCH01263.1"/>
    </source>
</evidence>
<gene>
    <name evidence="1" type="ORF">FAES_3254</name>
</gene>
<dbReference type="EMBL" id="HE796683">
    <property type="protein sequence ID" value="CCH01263.1"/>
    <property type="molecule type" value="Genomic_DNA"/>
</dbReference>
<protein>
    <submittedName>
        <fullName evidence="1">Uncharacterized protein</fullName>
    </submittedName>
</protein>
<dbReference type="OrthoDB" id="4640719at2"/>
<reference evidence="1 2" key="1">
    <citation type="journal article" date="2012" name="J. Bacteriol.">
        <title>Genome Sequence of Fibrella aestuarina BUZ 2T, a Filamentous Marine Bacterium.</title>
        <authorList>
            <person name="Filippini M."/>
            <person name="Qi W."/>
            <person name="Blom J."/>
            <person name="Goesmann A."/>
            <person name="Smits T.H."/>
            <person name="Bagheri H.C."/>
        </authorList>
    </citation>
    <scope>NUCLEOTIDE SEQUENCE [LARGE SCALE GENOMIC DNA]</scope>
    <source>
        <strain evidence="2">BUZ 2T</strain>
    </source>
</reference>
<dbReference type="STRING" id="1166018.FAES_3254"/>
<dbReference type="InterPro" id="IPR036397">
    <property type="entry name" value="RNaseH_sf"/>
</dbReference>
<dbReference type="GO" id="GO:0003676">
    <property type="term" value="F:nucleic acid binding"/>
    <property type="evidence" value="ECO:0007669"/>
    <property type="project" value="InterPro"/>
</dbReference>
<dbReference type="Proteomes" id="UP000011058">
    <property type="component" value="Chromosome"/>
</dbReference>
<name>I0KAW0_9BACT</name>
<dbReference type="Gene3D" id="3.30.420.10">
    <property type="entry name" value="Ribonuclease H-like superfamily/Ribonuclease H"/>
    <property type="match status" value="1"/>
</dbReference>
<evidence type="ECO:0000313" key="2">
    <source>
        <dbReference type="Proteomes" id="UP000011058"/>
    </source>
</evidence>
<accession>I0KAW0</accession>
<dbReference type="AlphaFoldDB" id="I0KAW0"/>
<dbReference type="PATRIC" id="fig|1166018.3.peg.5032"/>
<dbReference type="HOGENOM" id="CLU_933003_0_0_10"/>
<proteinExistence type="predicted"/>